<dbReference type="Gene3D" id="3.40.50.2300">
    <property type="match status" value="1"/>
</dbReference>
<dbReference type="InterPro" id="IPR001789">
    <property type="entry name" value="Sig_transdc_resp-reg_receiver"/>
</dbReference>
<feature type="domain" description="Response regulatory" evidence="3">
    <location>
        <begin position="4"/>
        <end position="121"/>
    </location>
</feature>
<dbReference type="RefSeq" id="WP_164455339.1">
    <property type="nucleotide sequence ID" value="NZ_JAAIJQ010000095.1"/>
</dbReference>
<dbReference type="GO" id="GO:0000160">
    <property type="term" value="P:phosphorelay signal transduction system"/>
    <property type="evidence" value="ECO:0007669"/>
    <property type="project" value="InterPro"/>
</dbReference>
<dbReference type="PANTHER" id="PTHR44591:SF25">
    <property type="entry name" value="CHEMOTAXIS TWO-COMPONENT RESPONSE REGULATOR"/>
    <property type="match status" value="1"/>
</dbReference>
<dbReference type="Proteomes" id="UP000483379">
    <property type="component" value="Unassembled WGS sequence"/>
</dbReference>
<gene>
    <name evidence="4" type="ORF">G3446_22030</name>
</gene>
<keyword evidence="5" id="KW-1185">Reference proteome</keyword>
<reference evidence="4 5" key="1">
    <citation type="submission" date="2020-02" db="EMBL/GenBank/DDBJ databases">
        <title>Genome sequences of Thiorhodococcus mannitoliphagus and Thiorhodococcus minor, purple sulfur photosynthetic bacteria in the gammaproteobacterial family, Chromatiaceae.</title>
        <authorList>
            <person name="Aviles F.A."/>
            <person name="Meyer T.E."/>
            <person name="Kyndt J.A."/>
        </authorList>
    </citation>
    <scope>NUCLEOTIDE SEQUENCE [LARGE SCALE GENOMIC DNA]</scope>
    <source>
        <strain evidence="4 5">DSM 11518</strain>
    </source>
</reference>
<dbReference type="InterPro" id="IPR011006">
    <property type="entry name" value="CheY-like_superfamily"/>
</dbReference>
<evidence type="ECO:0000256" key="2">
    <source>
        <dbReference type="PROSITE-ProRule" id="PRU00169"/>
    </source>
</evidence>
<keyword evidence="1 2" id="KW-0597">Phosphoprotein</keyword>
<dbReference type="EMBL" id="JAAIJQ010000095">
    <property type="protein sequence ID" value="NEV64515.1"/>
    <property type="molecule type" value="Genomic_DNA"/>
</dbReference>
<protein>
    <submittedName>
        <fullName evidence="4">Response regulator</fullName>
    </submittedName>
</protein>
<dbReference type="InterPro" id="IPR050595">
    <property type="entry name" value="Bact_response_regulator"/>
</dbReference>
<evidence type="ECO:0000313" key="4">
    <source>
        <dbReference type="EMBL" id="NEV64515.1"/>
    </source>
</evidence>
<organism evidence="4 5">
    <name type="scientific">Thiorhodococcus minor</name>
    <dbReference type="NCBI Taxonomy" id="57489"/>
    <lineage>
        <taxon>Bacteria</taxon>
        <taxon>Pseudomonadati</taxon>
        <taxon>Pseudomonadota</taxon>
        <taxon>Gammaproteobacteria</taxon>
        <taxon>Chromatiales</taxon>
        <taxon>Chromatiaceae</taxon>
        <taxon>Thiorhodococcus</taxon>
    </lineage>
</organism>
<comment type="caution">
    <text evidence="4">The sequence shown here is derived from an EMBL/GenBank/DDBJ whole genome shotgun (WGS) entry which is preliminary data.</text>
</comment>
<proteinExistence type="predicted"/>
<evidence type="ECO:0000259" key="3">
    <source>
        <dbReference type="PROSITE" id="PS50110"/>
    </source>
</evidence>
<dbReference type="Pfam" id="PF00072">
    <property type="entry name" value="Response_reg"/>
    <property type="match status" value="1"/>
</dbReference>
<dbReference type="AlphaFoldDB" id="A0A6M0K7Z1"/>
<sequence>MSKTVMIVDDSATMVLSLKSTLEMSGLKVETASDGLQALSKLKSGTKPDLIITDINMPNMGGLELIKNVRTLAGFRFTPILTLTTESQAEKRDEGKRLGATGWLVKPVAGPDLVKVIKQVLPGA</sequence>
<dbReference type="PANTHER" id="PTHR44591">
    <property type="entry name" value="STRESS RESPONSE REGULATOR PROTEIN 1"/>
    <property type="match status" value="1"/>
</dbReference>
<evidence type="ECO:0000313" key="5">
    <source>
        <dbReference type="Proteomes" id="UP000483379"/>
    </source>
</evidence>
<feature type="modified residue" description="4-aspartylphosphate" evidence="2">
    <location>
        <position position="54"/>
    </location>
</feature>
<accession>A0A6M0K7Z1</accession>
<dbReference type="SMART" id="SM00448">
    <property type="entry name" value="REC"/>
    <property type="match status" value="1"/>
</dbReference>
<name>A0A6M0K7Z1_9GAMM</name>
<dbReference type="SUPFAM" id="SSF52172">
    <property type="entry name" value="CheY-like"/>
    <property type="match status" value="1"/>
</dbReference>
<dbReference type="PROSITE" id="PS50110">
    <property type="entry name" value="RESPONSE_REGULATORY"/>
    <property type="match status" value="1"/>
</dbReference>
<evidence type="ECO:0000256" key="1">
    <source>
        <dbReference type="ARBA" id="ARBA00022553"/>
    </source>
</evidence>